<dbReference type="SUPFAM" id="SSF56281">
    <property type="entry name" value="Metallo-hydrolase/oxidoreductase"/>
    <property type="match status" value="1"/>
</dbReference>
<feature type="domain" description="Rhodanese" evidence="2">
    <location>
        <begin position="379"/>
        <end position="466"/>
    </location>
</feature>
<dbReference type="InterPro" id="IPR036873">
    <property type="entry name" value="Rhodanese-like_dom_sf"/>
</dbReference>
<dbReference type="GO" id="GO:0070813">
    <property type="term" value="P:hydrogen sulfide metabolic process"/>
    <property type="evidence" value="ECO:0007669"/>
    <property type="project" value="TreeGrafter"/>
</dbReference>
<dbReference type="InterPro" id="IPR001279">
    <property type="entry name" value="Metallo-B-lactamas"/>
</dbReference>
<dbReference type="InterPro" id="IPR001763">
    <property type="entry name" value="Rhodanese-like_dom"/>
</dbReference>
<dbReference type="Gene3D" id="3.40.250.10">
    <property type="entry name" value="Rhodanese-like domain"/>
    <property type="match status" value="2"/>
</dbReference>
<dbReference type="GO" id="GO:0016787">
    <property type="term" value="F:hydrolase activity"/>
    <property type="evidence" value="ECO:0007669"/>
    <property type="project" value="UniProtKB-KW"/>
</dbReference>
<dbReference type="InterPro" id="IPR036866">
    <property type="entry name" value="RibonucZ/Hydroxyglut_hydro"/>
</dbReference>
<dbReference type="InterPro" id="IPR051682">
    <property type="entry name" value="Mito_Persulfide_Diox"/>
</dbReference>
<organism evidence="3 4">
    <name type="scientific">Pseudobythopirellula maris</name>
    <dbReference type="NCBI Taxonomy" id="2527991"/>
    <lineage>
        <taxon>Bacteria</taxon>
        <taxon>Pseudomonadati</taxon>
        <taxon>Planctomycetota</taxon>
        <taxon>Planctomycetia</taxon>
        <taxon>Pirellulales</taxon>
        <taxon>Lacipirellulaceae</taxon>
        <taxon>Pseudobythopirellula</taxon>
    </lineage>
</organism>
<dbReference type="GO" id="GO:0050313">
    <property type="term" value="F:sulfur dioxygenase activity"/>
    <property type="evidence" value="ECO:0007669"/>
    <property type="project" value="InterPro"/>
</dbReference>
<dbReference type="SMART" id="SM00849">
    <property type="entry name" value="Lactamase_B"/>
    <property type="match status" value="1"/>
</dbReference>
<keyword evidence="3" id="KW-0378">Hydrolase</keyword>
<dbReference type="Pfam" id="PF00581">
    <property type="entry name" value="Rhodanese"/>
    <property type="match status" value="1"/>
</dbReference>
<dbReference type="EC" id="3.-.-.-" evidence="3"/>
<dbReference type="SUPFAM" id="SSF52821">
    <property type="entry name" value="Rhodanese/Cell cycle control phosphatase"/>
    <property type="match status" value="2"/>
</dbReference>
<dbReference type="CDD" id="cd07724">
    <property type="entry name" value="POD-like_MBL-fold"/>
    <property type="match status" value="1"/>
</dbReference>
<keyword evidence="4" id="KW-1185">Reference proteome</keyword>
<dbReference type="InterPro" id="IPR044528">
    <property type="entry name" value="POD-like_MBL-fold"/>
</dbReference>
<evidence type="ECO:0000259" key="2">
    <source>
        <dbReference type="PROSITE" id="PS50206"/>
    </source>
</evidence>
<evidence type="ECO:0000256" key="1">
    <source>
        <dbReference type="ARBA" id="ARBA00022723"/>
    </source>
</evidence>
<protein>
    <submittedName>
        <fullName evidence="3">Beta-lactamase hydrolase-like protein</fullName>
        <ecNumber evidence="3">3.-.-.-</ecNumber>
    </submittedName>
</protein>
<dbReference type="PROSITE" id="PS50206">
    <property type="entry name" value="RHODANESE_3"/>
    <property type="match status" value="1"/>
</dbReference>
<keyword evidence="1" id="KW-0479">Metal-binding</keyword>
<accession>A0A5C5ZQQ7</accession>
<proteinExistence type="predicted"/>
<dbReference type="SMART" id="SM00450">
    <property type="entry name" value="RHOD"/>
    <property type="match status" value="1"/>
</dbReference>
<dbReference type="EMBL" id="SJPQ01000002">
    <property type="protein sequence ID" value="TWT88623.1"/>
    <property type="molecule type" value="Genomic_DNA"/>
</dbReference>
<dbReference type="PANTHER" id="PTHR43084">
    <property type="entry name" value="PERSULFIDE DIOXYGENASE ETHE1"/>
    <property type="match status" value="1"/>
</dbReference>
<dbReference type="GO" id="GO:0046872">
    <property type="term" value="F:metal ion binding"/>
    <property type="evidence" value="ECO:0007669"/>
    <property type="project" value="UniProtKB-KW"/>
</dbReference>
<comment type="caution">
    <text evidence="3">The sequence shown here is derived from an EMBL/GenBank/DDBJ whole genome shotgun (WGS) entry which is preliminary data.</text>
</comment>
<evidence type="ECO:0000313" key="3">
    <source>
        <dbReference type="EMBL" id="TWT88623.1"/>
    </source>
</evidence>
<sequence>MLLRYFYDRSLAHASYLVGCQRAKQAVIVDPGRDIEPYLDAAEREGLDIVAVAETHIHADYVSGARELADRIGAKLYVSDEGPQDWKYQYASQYEHCLCKDGDRFGVGQIEFEVMHTPGHTPESVSFVLTDRGGGADKPMGVFTGDFVFVGSIGRPDLLEEAAGMVGTAEVGAHQLFHSVERFRTLADHLQVWPAHGAGSACGKGLGAIPSSTVGYEKLFNPALQHHDEEEFVRYILADQPEAPKYFAVMKRVNKEGPQILGPYSPPPQTPASRLESAIEEGAVVDLSAPSSYSAGFAKGTLNIPASMLAGWAGWLLDYDEPVYLIAAGDQIKEAVRVLNKIGVDEVKGVFSVDELRKAGRLDHAYPNEEPANLAERIAAGQVQVIDVRAQGEWNDGHIAQADHRFLGKLPGNLQGLDRSTPVVTQCQSGMRSAIAVSILIDAGYDVINLAGGFGAWSHAGLPVETGDTACESQPCTTA</sequence>
<dbReference type="Pfam" id="PF00753">
    <property type="entry name" value="Lactamase_B"/>
    <property type="match status" value="1"/>
</dbReference>
<dbReference type="CDD" id="cd00158">
    <property type="entry name" value="RHOD"/>
    <property type="match status" value="2"/>
</dbReference>
<dbReference type="OrthoDB" id="9784009at2"/>
<reference evidence="3 4" key="1">
    <citation type="submission" date="2019-02" db="EMBL/GenBank/DDBJ databases">
        <title>Deep-cultivation of Planctomycetes and their phenomic and genomic characterization uncovers novel biology.</title>
        <authorList>
            <person name="Wiegand S."/>
            <person name="Jogler M."/>
            <person name="Boedeker C."/>
            <person name="Pinto D."/>
            <person name="Vollmers J."/>
            <person name="Rivas-Marin E."/>
            <person name="Kohn T."/>
            <person name="Peeters S.H."/>
            <person name="Heuer A."/>
            <person name="Rast P."/>
            <person name="Oberbeckmann S."/>
            <person name="Bunk B."/>
            <person name="Jeske O."/>
            <person name="Meyerdierks A."/>
            <person name="Storesund J.E."/>
            <person name="Kallscheuer N."/>
            <person name="Luecker S."/>
            <person name="Lage O.M."/>
            <person name="Pohl T."/>
            <person name="Merkel B.J."/>
            <person name="Hornburger P."/>
            <person name="Mueller R.-W."/>
            <person name="Bruemmer F."/>
            <person name="Labrenz M."/>
            <person name="Spormann A.M."/>
            <person name="Op Den Camp H."/>
            <person name="Overmann J."/>
            <person name="Amann R."/>
            <person name="Jetten M.S.M."/>
            <person name="Mascher T."/>
            <person name="Medema M.H."/>
            <person name="Devos D.P."/>
            <person name="Kaster A.-K."/>
            <person name="Ovreas L."/>
            <person name="Rohde M."/>
            <person name="Galperin M.Y."/>
            <person name="Jogler C."/>
        </authorList>
    </citation>
    <scope>NUCLEOTIDE SEQUENCE [LARGE SCALE GENOMIC DNA]</scope>
    <source>
        <strain evidence="3 4">Mal64</strain>
    </source>
</reference>
<gene>
    <name evidence="3" type="primary">blh_2</name>
    <name evidence="3" type="ORF">Mal64_21080</name>
</gene>
<dbReference type="Gene3D" id="3.60.15.10">
    <property type="entry name" value="Ribonuclease Z/Hydroxyacylglutathione hydrolase-like"/>
    <property type="match status" value="1"/>
</dbReference>
<name>A0A5C5ZQQ7_9BACT</name>
<dbReference type="GO" id="GO:0006749">
    <property type="term" value="P:glutathione metabolic process"/>
    <property type="evidence" value="ECO:0007669"/>
    <property type="project" value="InterPro"/>
</dbReference>
<dbReference type="PANTHER" id="PTHR43084:SF1">
    <property type="entry name" value="PERSULFIDE DIOXYGENASE ETHE1, MITOCHONDRIAL"/>
    <property type="match status" value="1"/>
</dbReference>
<dbReference type="FunFam" id="3.60.15.10:FF:000030">
    <property type="entry name" value="Metallo-beta-lactamase family protein"/>
    <property type="match status" value="1"/>
</dbReference>
<evidence type="ECO:0000313" key="4">
    <source>
        <dbReference type="Proteomes" id="UP000315440"/>
    </source>
</evidence>
<dbReference type="AlphaFoldDB" id="A0A5C5ZQQ7"/>
<dbReference type="Proteomes" id="UP000315440">
    <property type="component" value="Unassembled WGS sequence"/>
</dbReference>
<dbReference type="RefSeq" id="WP_146399840.1">
    <property type="nucleotide sequence ID" value="NZ_SJPQ01000002.1"/>
</dbReference>